<evidence type="ECO:0000256" key="1">
    <source>
        <dbReference type="SAM" id="MobiDB-lite"/>
    </source>
</evidence>
<evidence type="ECO:0000313" key="2">
    <source>
        <dbReference type="Proteomes" id="UP000050761"/>
    </source>
</evidence>
<protein>
    <submittedName>
        <fullName evidence="3">Replication stress response regulator SDE2</fullName>
    </submittedName>
</protein>
<feature type="compositionally biased region" description="Acidic residues" evidence="1">
    <location>
        <begin position="78"/>
        <end position="89"/>
    </location>
</feature>
<name>A0A183GN81_HELPZ</name>
<sequence>LAGVIYGHKRRGRLSGENARLLMMTKASENKDLGRDCKSWSAAEMRRYASFEEKEEEEQELEPIISSESELEEHTELESDDSDSEIDAT</sequence>
<accession>A0A183GN81</accession>
<dbReference type="Proteomes" id="UP000050761">
    <property type="component" value="Unassembled WGS sequence"/>
</dbReference>
<dbReference type="WBParaSite" id="HPBE_0002415101-mRNA-1">
    <property type="protein sequence ID" value="HPBE_0002415101-mRNA-1"/>
    <property type="gene ID" value="HPBE_0002415101"/>
</dbReference>
<evidence type="ECO:0000313" key="3">
    <source>
        <dbReference type="WBParaSite" id="HPBE_0002415101-mRNA-1"/>
    </source>
</evidence>
<feature type="region of interest" description="Disordered" evidence="1">
    <location>
        <begin position="50"/>
        <end position="89"/>
    </location>
</feature>
<keyword evidence="2" id="KW-1185">Reference proteome</keyword>
<reference evidence="3" key="1">
    <citation type="submission" date="2019-09" db="UniProtKB">
        <authorList>
            <consortium name="WormBaseParasite"/>
        </authorList>
    </citation>
    <scope>IDENTIFICATION</scope>
</reference>
<organism evidence="2 3">
    <name type="scientific">Heligmosomoides polygyrus</name>
    <name type="common">Parasitic roundworm</name>
    <dbReference type="NCBI Taxonomy" id="6339"/>
    <lineage>
        <taxon>Eukaryota</taxon>
        <taxon>Metazoa</taxon>
        <taxon>Ecdysozoa</taxon>
        <taxon>Nematoda</taxon>
        <taxon>Chromadorea</taxon>
        <taxon>Rhabditida</taxon>
        <taxon>Rhabditina</taxon>
        <taxon>Rhabditomorpha</taxon>
        <taxon>Strongyloidea</taxon>
        <taxon>Heligmosomidae</taxon>
        <taxon>Heligmosomoides</taxon>
    </lineage>
</organism>
<proteinExistence type="predicted"/>
<dbReference type="AlphaFoldDB" id="A0A183GN81"/>